<evidence type="ECO:0000313" key="19">
    <source>
        <dbReference type="EMBL" id="UGS34192.1"/>
    </source>
</evidence>
<comment type="catalytic activity">
    <reaction evidence="13 14">
        <text>a quinone + NADH + 5 H(+)(in) = a quinol + NAD(+) + 4 H(+)(out)</text>
        <dbReference type="Rhea" id="RHEA:57888"/>
        <dbReference type="ChEBI" id="CHEBI:15378"/>
        <dbReference type="ChEBI" id="CHEBI:24646"/>
        <dbReference type="ChEBI" id="CHEBI:57540"/>
        <dbReference type="ChEBI" id="CHEBI:57945"/>
        <dbReference type="ChEBI" id="CHEBI:132124"/>
    </reaction>
</comment>
<dbReference type="AlphaFoldDB" id="A0A9E6XUU3"/>
<dbReference type="InterPro" id="IPR019574">
    <property type="entry name" value="NADH_UbQ_OxRdtase_Gsu_4Fe4S-bd"/>
</dbReference>
<evidence type="ECO:0000256" key="13">
    <source>
        <dbReference type="ARBA" id="ARBA00047712"/>
    </source>
</evidence>
<dbReference type="KEGG" id="sbae:DSM104329_00565"/>
<dbReference type="InterPro" id="IPR010228">
    <property type="entry name" value="NADH_UbQ_OxRdtase_Gsu"/>
</dbReference>
<dbReference type="NCBIfam" id="TIGR01973">
    <property type="entry name" value="NuoG"/>
    <property type="match status" value="1"/>
</dbReference>
<keyword evidence="6 14" id="KW-0874">Quinone</keyword>
<dbReference type="GO" id="GO:0008137">
    <property type="term" value="F:NADH dehydrogenase (ubiquinone) activity"/>
    <property type="evidence" value="ECO:0007669"/>
    <property type="project" value="UniProtKB-UniRule"/>
</dbReference>
<evidence type="ECO:0000259" key="16">
    <source>
        <dbReference type="PROSITE" id="PS51085"/>
    </source>
</evidence>
<dbReference type="CDD" id="cd02775">
    <property type="entry name" value="MopB_CT"/>
    <property type="match status" value="1"/>
</dbReference>
<proteinExistence type="inferred from homology"/>
<dbReference type="Gene3D" id="3.40.228.10">
    <property type="entry name" value="Dimethylsulfoxide Reductase, domain 2"/>
    <property type="match status" value="1"/>
</dbReference>
<evidence type="ECO:0000259" key="18">
    <source>
        <dbReference type="PROSITE" id="PS51839"/>
    </source>
</evidence>
<dbReference type="Proteomes" id="UP001162834">
    <property type="component" value="Chromosome"/>
</dbReference>
<feature type="domain" description="2Fe-2S ferredoxin-type" evidence="16">
    <location>
        <begin position="7"/>
        <end position="86"/>
    </location>
</feature>
<keyword evidence="9 14" id="KW-0408">Iron</keyword>
<dbReference type="SMART" id="SM00926">
    <property type="entry name" value="Molybdop_Fe4S4"/>
    <property type="match status" value="1"/>
</dbReference>
<dbReference type="GO" id="GO:0048038">
    <property type="term" value="F:quinone binding"/>
    <property type="evidence" value="ECO:0007669"/>
    <property type="project" value="UniProtKB-UniRule"/>
</dbReference>
<dbReference type="InterPro" id="IPR050123">
    <property type="entry name" value="Prok_molybdopt-oxidoreductase"/>
</dbReference>
<dbReference type="PROSITE" id="PS51669">
    <property type="entry name" value="4FE4S_MOW_BIS_MGD"/>
    <property type="match status" value="1"/>
</dbReference>
<dbReference type="SUPFAM" id="SSF54292">
    <property type="entry name" value="2Fe-2S ferredoxin-like"/>
    <property type="match status" value="1"/>
</dbReference>
<dbReference type="Pfam" id="PF10588">
    <property type="entry name" value="NADH-G_4Fe-4S_3"/>
    <property type="match status" value="1"/>
</dbReference>
<dbReference type="InterPro" id="IPR006657">
    <property type="entry name" value="MoPterin_dinucl-bd_dom"/>
</dbReference>
<dbReference type="PANTHER" id="PTHR43105">
    <property type="entry name" value="RESPIRATORY NITRATE REDUCTASE"/>
    <property type="match status" value="1"/>
</dbReference>
<comment type="cofactor">
    <cofactor evidence="14">
        <name>[2Fe-2S] cluster</name>
        <dbReference type="ChEBI" id="CHEBI:190135"/>
    </cofactor>
    <text evidence="14">Binds 1 [2Fe-2S] cluster per subunit.</text>
</comment>
<dbReference type="SUPFAM" id="SSF53706">
    <property type="entry name" value="Formate dehydrogenase/DMSO reductase, domains 1-3"/>
    <property type="match status" value="1"/>
</dbReference>
<dbReference type="PROSITE" id="PS51839">
    <property type="entry name" value="4FE4S_HC3"/>
    <property type="match status" value="1"/>
</dbReference>
<comment type="subcellular location">
    <subcellularLocation>
        <location evidence="2">Membrane</location>
    </subcellularLocation>
</comment>
<organism evidence="19 20">
    <name type="scientific">Capillimicrobium parvum</name>
    <dbReference type="NCBI Taxonomy" id="2884022"/>
    <lineage>
        <taxon>Bacteria</taxon>
        <taxon>Bacillati</taxon>
        <taxon>Actinomycetota</taxon>
        <taxon>Thermoleophilia</taxon>
        <taxon>Solirubrobacterales</taxon>
        <taxon>Capillimicrobiaceae</taxon>
        <taxon>Capillimicrobium</taxon>
    </lineage>
</organism>
<dbReference type="PROSITE" id="PS00642">
    <property type="entry name" value="COMPLEX1_75K_2"/>
    <property type="match status" value="1"/>
</dbReference>
<dbReference type="Gene3D" id="2.40.40.20">
    <property type="match status" value="1"/>
</dbReference>
<evidence type="ECO:0000256" key="1">
    <source>
        <dbReference type="ARBA" id="ARBA00001966"/>
    </source>
</evidence>
<dbReference type="InterPro" id="IPR054351">
    <property type="entry name" value="NADH_UbQ_OxRdtase_ferredoxin"/>
</dbReference>
<dbReference type="Gene3D" id="3.30.70.20">
    <property type="match status" value="1"/>
</dbReference>
<feature type="domain" description="4Fe-4S His(Cys)3-ligated-type" evidence="18">
    <location>
        <begin position="86"/>
        <end position="125"/>
    </location>
</feature>
<dbReference type="Pfam" id="PF22117">
    <property type="entry name" value="Fer4_Nqo3"/>
    <property type="match status" value="1"/>
</dbReference>
<dbReference type="GO" id="GO:0016020">
    <property type="term" value="C:membrane"/>
    <property type="evidence" value="ECO:0007669"/>
    <property type="project" value="UniProtKB-SubCell"/>
</dbReference>
<comment type="similarity">
    <text evidence="3 14">Belongs to the complex I 75 kDa subunit family.</text>
</comment>
<keyword evidence="12" id="KW-0472">Membrane</keyword>
<comment type="function">
    <text evidence="14">NDH-1 shuttles electrons from NADH, via FMN and iron-sulfur (Fe-S) centers, to quinones in the respiratory chain. Couples the redox reaction to proton translocation (for every two electrons transferred, four hydrogen ions are translocated across the cytoplasmic membrane), and thus conserves the redox energy in a proton gradient.</text>
</comment>
<keyword evidence="11 14" id="KW-0520">NAD</keyword>
<dbReference type="InterPro" id="IPR006963">
    <property type="entry name" value="Mopterin_OxRdtase_4Fe-4S_dom"/>
</dbReference>
<dbReference type="PROSITE" id="PS51085">
    <property type="entry name" value="2FE2S_FER_2"/>
    <property type="match status" value="1"/>
</dbReference>
<dbReference type="CDD" id="cd00207">
    <property type="entry name" value="fer2"/>
    <property type="match status" value="1"/>
</dbReference>
<dbReference type="PROSITE" id="PS00643">
    <property type="entry name" value="COMPLEX1_75K_3"/>
    <property type="match status" value="1"/>
</dbReference>
<evidence type="ECO:0000256" key="11">
    <source>
        <dbReference type="ARBA" id="ARBA00023027"/>
    </source>
</evidence>
<dbReference type="GO" id="GO:0046872">
    <property type="term" value="F:metal ion binding"/>
    <property type="evidence" value="ECO:0007669"/>
    <property type="project" value="UniProtKB-UniRule"/>
</dbReference>
<evidence type="ECO:0000256" key="10">
    <source>
        <dbReference type="ARBA" id="ARBA00023014"/>
    </source>
</evidence>
<keyword evidence="8 14" id="KW-1278">Translocase</keyword>
<keyword evidence="4 14" id="KW-0004">4Fe-4S</keyword>
<dbReference type="SUPFAM" id="SSF54862">
    <property type="entry name" value="4Fe-4S ferredoxins"/>
    <property type="match status" value="1"/>
</dbReference>
<evidence type="ECO:0000256" key="3">
    <source>
        <dbReference type="ARBA" id="ARBA00005404"/>
    </source>
</evidence>
<gene>
    <name evidence="19" type="primary">sfrA</name>
    <name evidence="19" type="ORF">DSM104329_00565</name>
</gene>
<evidence type="ECO:0000256" key="7">
    <source>
        <dbReference type="ARBA" id="ARBA00022723"/>
    </source>
</evidence>
<feature type="domain" description="4Fe-4S Mo/W bis-MGD-type" evidence="17">
    <location>
        <begin position="224"/>
        <end position="280"/>
    </location>
</feature>
<dbReference type="FunFam" id="3.10.20.740:FF:000004">
    <property type="entry name" value="NADH-quinone oxidoreductase"/>
    <property type="match status" value="1"/>
</dbReference>
<dbReference type="Pfam" id="PF00384">
    <property type="entry name" value="Molybdopterin"/>
    <property type="match status" value="1"/>
</dbReference>
<dbReference type="InterPro" id="IPR036010">
    <property type="entry name" value="2Fe-2S_ferredoxin-like_sf"/>
</dbReference>
<keyword evidence="5 14" id="KW-0001">2Fe-2S</keyword>
<dbReference type="GO" id="GO:0051539">
    <property type="term" value="F:4 iron, 4 sulfur cluster binding"/>
    <property type="evidence" value="ECO:0007669"/>
    <property type="project" value="UniProtKB-KW"/>
</dbReference>
<dbReference type="InterPro" id="IPR000283">
    <property type="entry name" value="NADH_UbQ_OxRdtase_75kDa_su_CS"/>
</dbReference>
<keyword evidence="10 14" id="KW-0411">Iron-sulfur</keyword>
<dbReference type="EMBL" id="CP087164">
    <property type="protein sequence ID" value="UGS34192.1"/>
    <property type="molecule type" value="Genomic_DNA"/>
</dbReference>
<dbReference type="SUPFAM" id="SSF50692">
    <property type="entry name" value="ADC-like"/>
    <property type="match status" value="1"/>
</dbReference>
<comment type="cofactor">
    <cofactor evidence="1 14">
        <name>[4Fe-4S] cluster</name>
        <dbReference type="ChEBI" id="CHEBI:49883"/>
    </cofactor>
</comment>
<evidence type="ECO:0000256" key="4">
    <source>
        <dbReference type="ARBA" id="ARBA00022485"/>
    </source>
</evidence>
<dbReference type="Pfam" id="PF01568">
    <property type="entry name" value="Molydop_binding"/>
    <property type="match status" value="1"/>
</dbReference>
<dbReference type="Pfam" id="PF13510">
    <property type="entry name" value="Fer2_4"/>
    <property type="match status" value="1"/>
</dbReference>
<dbReference type="InterPro" id="IPR001041">
    <property type="entry name" value="2Fe-2S_ferredoxin-type"/>
</dbReference>
<feature type="region of interest" description="Disordered" evidence="15">
    <location>
        <begin position="800"/>
        <end position="824"/>
    </location>
</feature>
<dbReference type="Gene3D" id="3.40.50.740">
    <property type="match status" value="2"/>
</dbReference>
<dbReference type="GO" id="GO:0051537">
    <property type="term" value="F:2 iron, 2 sulfur cluster binding"/>
    <property type="evidence" value="ECO:0007669"/>
    <property type="project" value="UniProtKB-UniRule"/>
</dbReference>
<keyword evidence="7 14" id="KW-0479">Metal-binding</keyword>
<evidence type="ECO:0000259" key="17">
    <source>
        <dbReference type="PROSITE" id="PS51669"/>
    </source>
</evidence>
<evidence type="ECO:0000256" key="2">
    <source>
        <dbReference type="ARBA" id="ARBA00004370"/>
    </source>
</evidence>
<dbReference type="SMART" id="SM00929">
    <property type="entry name" value="NADH-G_4Fe-4S_3"/>
    <property type="match status" value="1"/>
</dbReference>
<keyword evidence="20" id="KW-1185">Reference proteome</keyword>
<sequence>MPRPEIKTITFSIDGREVQAPENMMLVDAAKHGDVEIPVFCYEPKLGQPVGACRMCLVEIEGIPKLQTGCSTPVKDGMVVHTQTQRVHEAQQAVVEFLLINHPLDCPVCDKGGECPLQDISFGWGGGRSRFIEPKRHFQKPLELSPLIAIDRERCILCYRCVRYSQEVAEDYQLVLQERGADTYVATFDGHPYVAPFSGNIIELCPVGALTSQPYRFRARPWDIEGSGTTCNLCPGQCNVTLTVRDDRVLRVLARDNPEVDDGWLCDRGRFAYQSVHVDERITRPMVRDGGELRPVSWERAFEEAAKGLQRAGHRVGAIAGGGTTNEEGFLLQRVVREALGSPHLDSQRAPVAREELAALADPALQATVPDLEWAHAVVVLDTEPVDEMAILDLRIRKGVRRNRVKLVVASARPSSLDANAALSVRFAPGGGRAFAAELAAAARGEADPGNDARAVLELLQTAGEDVVVLASERVGGVLAPLADALGLRGRDGAGLLVVPSSANGRGLREIGVLPDAGPGLHPVEKPGHDSAGIAAALESGELVAAWLMGVDPLRDLPYRERWDQGLERASTVIAHASFLTAGIREHANVVFPAEAYPEKDGTLTHPDGRIQRVRPAIGHQGEGRYTWQVLAELAQRLGLNTRVMTAGMALGQIAEAVPFYAGLTYDEIGGRGIRWQERPAASAFPVPATAVTPGPAPTPPAANGRLRLGTFRSIWASPEVEHSPALMFLVPRQRIEMSPVDAQSFGVTEGQRVTVTTNGSSVDATVALRQAMPRGSVFLQDGLEDGSASELTGPLVDVRPARTPAGAAPTNGVGAGAAAEAAR</sequence>
<evidence type="ECO:0000256" key="15">
    <source>
        <dbReference type="SAM" id="MobiDB-lite"/>
    </source>
</evidence>
<dbReference type="PANTHER" id="PTHR43105:SF12">
    <property type="entry name" value="NADH-QUINONE OXIDOREDUCTASE SUBUNIT G"/>
    <property type="match status" value="1"/>
</dbReference>
<dbReference type="RefSeq" id="WP_259313881.1">
    <property type="nucleotide sequence ID" value="NZ_CP087164.1"/>
</dbReference>
<evidence type="ECO:0000256" key="5">
    <source>
        <dbReference type="ARBA" id="ARBA00022714"/>
    </source>
</evidence>
<evidence type="ECO:0000313" key="20">
    <source>
        <dbReference type="Proteomes" id="UP001162834"/>
    </source>
</evidence>
<evidence type="ECO:0000256" key="9">
    <source>
        <dbReference type="ARBA" id="ARBA00023004"/>
    </source>
</evidence>
<reference evidence="19" key="1">
    <citation type="journal article" date="2022" name="Int. J. Syst. Evol. Microbiol.">
        <title>Pseudomonas aegrilactucae sp. nov. and Pseudomonas morbosilactucae sp. nov., pathogens causing bacterial rot of lettuce in Japan.</title>
        <authorList>
            <person name="Sawada H."/>
            <person name="Fujikawa T."/>
            <person name="Satou M."/>
        </authorList>
    </citation>
    <scope>NUCLEOTIDE SEQUENCE</scope>
    <source>
        <strain evidence="19">0166_1</strain>
    </source>
</reference>
<accession>A0A9E6XUU3</accession>
<name>A0A9E6XUU3_9ACTN</name>
<dbReference type="Gene3D" id="3.10.20.740">
    <property type="match status" value="1"/>
</dbReference>
<dbReference type="GO" id="GO:0003954">
    <property type="term" value="F:NADH dehydrogenase activity"/>
    <property type="evidence" value="ECO:0007669"/>
    <property type="project" value="TreeGrafter"/>
</dbReference>
<evidence type="ECO:0000256" key="14">
    <source>
        <dbReference type="RuleBase" id="RU003525"/>
    </source>
</evidence>
<feature type="compositionally biased region" description="Low complexity" evidence="15">
    <location>
        <begin position="802"/>
        <end position="824"/>
    </location>
</feature>
<dbReference type="InterPro" id="IPR009010">
    <property type="entry name" value="Asp_de-COase-like_dom_sf"/>
</dbReference>
<dbReference type="InterPro" id="IPR006656">
    <property type="entry name" value="Mopterin_OxRdtase"/>
</dbReference>
<dbReference type="Pfam" id="PF04879">
    <property type="entry name" value="Molybdop_Fe4S4"/>
    <property type="match status" value="1"/>
</dbReference>
<dbReference type="Gene3D" id="2.20.25.90">
    <property type="entry name" value="ADC-like domains"/>
    <property type="match status" value="1"/>
</dbReference>
<protein>
    <recommendedName>
        <fullName evidence="14">NADH-quinone oxidoreductase</fullName>
        <ecNumber evidence="14">7.1.1.-</ecNumber>
    </recommendedName>
</protein>
<dbReference type="GO" id="GO:0042773">
    <property type="term" value="P:ATP synthesis coupled electron transport"/>
    <property type="evidence" value="ECO:0007669"/>
    <property type="project" value="InterPro"/>
</dbReference>
<keyword evidence="19" id="KW-0560">Oxidoreductase</keyword>
<evidence type="ECO:0000256" key="8">
    <source>
        <dbReference type="ARBA" id="ARBA00022967"/>
    </source>
</evidence>
<evidence type="ECO:0000256" key="6">
    <source>
        <dbReference type="ARBA" id="ARBA00022719"/>
    </source>
</evidence>
<dbReference type="EC" id="7.1.1.-" evidence="14"/>
<evidence type="ECO:0000256" key="12">
    <source>
        <dbReference type="ARBA" id="ARBA00023136"/>
    </source>
</evidence>
<dbReference type="GO" id="GO:0043546">
    <property type="term" value="F:molybdopterin cofactor binding"/>
    <property type="evidence" value="ECO:0007669"/>
    <property type="project" value="InterPro"/>
</dbReference>